<protein>
    <recommendedName>
        <fullName evidence="2">Insertion element IS402-like domain-containing protein</fullName>
    </recommendedName>
</protein>
<evidence type="ECO:0000256" key="1">
    <source>
        <dbReference type="SAM" id="MobiDB-lite"/>
    </source>
</evidence>
<evidence type="ECO:0000313" key="4">
    <source>
        <dbReference type="Proteomes" id="UP001499909"/>
    </source>
</evidence>
<feature type="domain" description="Insertion element IS402-like" evidence="2">
    <location>
        <begin position="8"/>
        <end position="80"/>
    </location>
</feature>
<gene>
    <name evidence="3" type="ORF">GCM10022406_27330</name>
</gene>
<dbReference type="InterPro" id="IPR025161">
    <property type="entry name" value="IS402-like_dom"/>
</dbReference>
<feature type="compositionally biased region" description="Basic residues" evidence="1">
    <location>
        <begin position="108"/>
        <end position="125"/>
    </location>
</feature>
<name>A0ABP7ND79_9BACT</name>
<dbReference type="NCBIfam" id="NF033580">
    <property type="entry name" value="transpos_IS5_3"/>
    <property type="match status" value="1"/>
</dbReference>
<dbReference type="PANTHER" id="PTHR46637:SF1">
    <property type="entry name" value="BLL5188 PROTEIN"/>
    <property type="match status" value="1"/>
</dbReference>
<organism evidence="3 4">
    <name type="scientific">Hymenobacter algoricola</name>
    <dbReference type="NCBI Taxonomy" id="486267"/>
    <lineage>
        <taxon>Bacteria</taxon>
        <taxon>Pseudomonadati</taxon>
        <taxon>Bacteroidota</taxon>
        <taxon>Cytophagia</taxon>
        <taxon>Cytophagales</taxon>
        <taxon>Hymenobacteraceae</taxon>
        <taxon>Hymenobacter</taxon>
    </lineage>
</organism>
<dbReference type="Proteomes" id="UP001499909">
    <property type="component" value="Unassembled WGS sequence"/>
</dbReference>
<dbReference type="RefSeq" id="WP_345114906.1">
    <property type="nucleotide sequence ID" value="NZ_BAABDH010000048.1"/>
</dbReference>
<dbReference type="Pfam" id="PF13340">
    <property type="entry name" value="DUF4096"/>
    <property type="match status" value="1"/>
</dbReference>
<feature type="compositionally biased region" description="Polar residues" evidence="1">
    <location>
        <begin position="95"/>
        <end position="106"/>
    </location>
</feature>
<sequence length="125" mass="13902">MNADRTLLTDNHWALIAPLLPGRVGRRGVVAKDNRGFVEAVLWVGRTGLPWRDLPPHLGQWHRVFVRFSRWRTRGVWAQVLAALQAVGQAVPSPRQRQVQLDSTTVRAHQHAAGARKKRAAGPGA</sequence>
<proteinExistence type="predicted"/>
<dbReference type="PANTHER" id="PTHR46637">
    <property type="entry name" value="TIS1421-TRANSPOSASE PROTEIN A"/>
    <property type="match status" value="1"/>
</dbReference>
<comment type="caution">
    <text evidence="3">The sequence shown here is derived from an EMBL/GenBank/DDBJ whole genome shotgun (WGS) entry which is preliminary data.</text>
</comment>
<reference evidence="4" key="1">
    <citation type="journal article" date="2019" name="Int. J. Syst. Evol. Microbiol.">
        <title>The Global Catalogue of Microorganisms (GCM) 10K type strain sequencing project: providing services to taxonomists for standard genome sequencing and annotation.</title>
        <authorList>
            <consortium name="The Broad Institute Genomics Platform"/>
            <consortium name="The Broad Institute Genome Sequencing Center for Infectious Disease"/>
            <person name="Wu L."/>
            <person name="Ma J."/>
        </authorList>
    </citation>
    <scope>NUCLEOTIDE SEQUENCE [LARGE SCALE GENOMIC DNA]</scope>
    <source>
        <strain evidence="4">JCM 17214</strain>
    </source>
</reference>
<feature type="region of interest" description="Disordered" evidence="1">
    <location>
        <begin position="93"/>
        <end position="125"/>
    </location>
</feature>
<evidence type="ECO:0000313" key="3">
    <source>
        <dbReference type="EMBL" id="GAA3942190.1"/>
    </source>
</evidence>
<dbReference type="InterPro" id="IPR052909">
    <property type="entry name" value="Transposase_6_like"/>
</dbReference>
<evidence type="ECO:0000259" key="2">
    <source>
        <dbReference type="Pfam" id="PF13340"/>
    </source>
</evidence>
<dbReference type="EMBL" id="BAABDH010000048">
    <property type="protein sequence ID" value="GAA3942190.1"/>
    <property type="molecule type" value="Genomic_DNA"/>
</dbReference>
<keyword evidence="4" id="KW-1185">Reference proteome</keyword>
<accession>A0ABP7ND79</accession>